<name>A0A2H3JFT9_WOLCO</name>
<protein>
    <recommendedName>
        <fullName evidence="4">RRM domain-containing protein</fullName>
    </recommendedName>
</protein>
<dbReference type="OMA" id="GSQSGHE"/>
<feature type="compositionally biased region" description="Polar residues" evidence="3">
    <location>
        <begin position="946"/>
        <end position="963"/>
    </location>
</feature>
<organism evidence="5 6">
    <name type="scientific">Wolfiporia cocos (strain MD-104)</name>
    <name type="common">Brown rot fungus</name>
    <dbReference type="NCBI Taxonomy" id="742152"/>
    <lineage>
        <taxon>Eukaryota</taxon>
        <taxon>Fungi</taxon>
        <taxon>Dikarya</taxon>
        <taxon>Basidiomycota</taxon>
        <taxon>Agaricomycotina</taxon>
        <taxon>Agaricomycetes</taxon>
        <taxon>Polyporales</taxon>
        <taxon>Phaeolaceae</taxon>
        <taxon>Wolfiporia</taxon>
    </lineage>
</organism>
<sequence>MSIGSPTAPYQFQQQAPRADSPSNDTVLPSHIKSPQHSTDPFSAGPQNSNSNHPMYNSMNSSQFPSDYTPLASAESDALNFHSKANGFGSPPFRTSTSFNPFPSRSRQNTVPFRETSSSFNNASYPLNSTDLYNGQGTQAQTTSSFGFDGIHHPSRAQDFSGMGAQAALAFAGNGVSQNKAMSFPAEAYRTIDPGIVSPQGMATTPLPLHQAGGQQPFGMAHTLTHPHQTALSAQTQFGSTLPTAASGPGMGGQGSSLAGAPSMTHGNGTAPTQQQEEISTIFVVGFPDDMQEREFQNMFTFSPGFEAATLKIPTKDNTAYGFAGAPTGSNARLQYPGSNDPYNIVTVNQGGVVVDGGRDGPTTSWPAVAPDESHFVHNNIPVQPPRKQIIGFAKFRTRKEALEARDILQGRRVDIEKGSVLKAEMAKKNLHTKRGPNVPGMPPLVSGGAGSLPETLPHYSALNGFAGLSNVGASEPFTQRERELGTIGAMGIGIQRRERMVNPSEDEARRMDMPLTGSMGLSVIGPRGARERAEEDERERKRKEEKEVMRLRQNSYAFEAFHSVPQQMVRQGTNSVLSAENGAFSNGAMSPPAIQSVSSQDSNGPATSPWGNLRDIGHSAVYRKMSMPILSSTLPQRPTSPPLQSPPATSFDPMTAMSSAPLSASSQNGNALLGNRSAPFSPQSNSSSLPSHPSLPTRPRPFSPSTEQQPAQPAGSSQPNSSASSASGSQSGHEEELSRSVAALAVNTDQGTTSPQLPSPASGSSGTGRNPGDQNPPINTLYVGNLPSSPGAGGLPLNHLEDRLRELFSKRPGYRKLCFRQKSNGPMCFVEFEDVNYATQALRELYGNTLGGLVKGGGIRLSYSKNPLGVRTPTSGGNGHSLQLQQALTFGQSLNEAFATRLNDPDVGRIGRRDTSGMTSPTSSYYHPTSPPPPRFISPPPSGPFTSSIASPTAFSRTSSQGFGLAANGTGSFSPFGISPSHSTIPDQPTADANNDPVAHSLTSITPNIEASRAG</sequence>
<feature type="region of interest" description="Disordered" evidence="3">
    <location>
        <begin position="1"/>
        <end position="71"/>
    </location>
</feature>
<dbReference type="GO" id="GO:0003723">
    <property type="term" value="F:RNA binding"/>
    <property type="evidence" value="ECO:0007669"/>
    <property type="project" value="UniProtKB-UniRule"/>
</dbReference>
<dbReference type="SMART" id="SM00360">
    <property type="entry name" value="RRM"/>
    <property type="match status" value="1"/>
</dbReference>
<feature type="region of interest" description="Disordered" evidence="3">
    <location>
        <begin position="517"/>
        <end position="548"/>
    </location>
</feature>
<feature type="compositionally biased region" description="Basic and acidic residues" evidence="3">
    <location>
        <begin position="905"/>
        <end position="916"/>
    </location>
</feature>
<dbReference type="InterPro" id="IPR035979">
    <property type="entry name" value="RBD_domain_sf"/>
</dbReference>
<feature type="compositionally biased region" description="Low complexity" evidence="3">
    <location>
        <begin position="920"/>
        <end position="929"/>
    </location>
</feature>
<feature type="compositionally biased region" description="Polar residues" evidence="3">
    <location>
        <begin position="93"/>
        <end position="122"/>
    </location>
</feature>
<feature type="compositionally biased region" description="Polar residues" evidence="3">
    <location>
        <begin position="581"/>
        <end position="611"/>
    </location>
</feature>
<dbReference type="InterPro" id="IPR000504">
    <property type="entry name" value="RRM_dom"/>
</dbReference>
<evidence type="ECO:0000256" key="2">
    <source>
        <dbReference type="PROSITE-ProRule" id="PRU00176"/>
    </source>
</evidence>
<dbReference type="EMBL" id="KB468113">
    <property type="protein sequence ID" value="PCH40771.1"/>
    <property type="molecule type" value="Genomic_DNA"/>
</dbReference>
<dbReference type="Gene3D" id="3.30.70.330">
    <property type="match status" value="2"/>
</dbReference>
<dbReference type="AlphaFoldDB" id="A0A2H3JFT9"/>
<feature type="compositionally biased region" description="Polar residues" evidence="3">
    <location>
        <begin position="748"/>
        <end position="779"/>
    </location>
</feature>
<dbReference type="Pfam" id="PF00076">
    <property type="entry name" value="RRM_1"/>
    <property type="match status" value="1"/>
</dbReference>
<accession>A0A2H3JFT9</accession>
<feature type="domain" description="RRM" evidence="4">
    <location>
        <begin position="780"/>
        <end position="867"/>
    </location>
</feature>
<dbReference type="FunFam" id="3.30.70.330:FF:000428">
    <property type="entry name" value="Related to WHI3-involved in regulation of cell size"/>
    <property type="match status" value="1"/>
</dbReference>
<feature type="compositionally biased region" description="Polar residues" evidence="3">
    <location>
        <begin position="1"/>
        <end position="66"/>
    </location>
</feature>
<evidence type="ECO:0000313" key="5">
    <source>
        <dbReference type="EMBL" id="PCH40771.1"/>
    </source>
</evidence>
<feature type="region of interest" description="Disordered" evidence="3">
    <location>
        <begin position="89"/>
        <end position="122"/>
    </location>
</feature>
<dbReference type="OrthoDB" id="431169at2759"/>
<dbReference type="InterPro" id="IPR012677">
    <property type="entry name" value="Nucleotide-bd_a/b_plait_sf"/>
</dbReference>
<dbReference type="PROSITE" id="PS50102">
    <property type="entry name" value="RRM"/>
    <property type="match status" value="1"/>
</dbReference>
<feature type="region of interest" description="Disordered" evidence="3">
    <location>
        <begin position="905"/>
        <end position="1016"/>
    </location>
</feature>
<gene>
    <name evidence="5" type="ORF">WOLCODRAFT_136982</name>
</gene>
<feature type="region of interest" description="Disordered" evidence="3">
    <location>
        <begin position="581"/>
        <end position="613"/>
    </location>
</feature>
<feature type="compositionally biased region" description="Polar residues" evidence="3">
    <location>
        <begin position="981"/>
        <end position="994"/>
    </location>
</feature>
<reference evidence="5 6" key="1">
    <citation type="journal article" date="2012" name="Science">
        <title>The Paleozoic origin of enzymatic lignin decomposition reconstructed from 31 fungal genomes.</title>
        <authorList>
            <person name="Floudas D."/>
            <person name="Binder M."/>
            <person name="Riley R."/>
            <person name="Barry K."/>
            <person name="Blanchette R.A."/>
            <person name="Henrissat B."/>
            <person name="Martinez A.T."/>
            <person name="Otillar R."/>
            <person name="Spatafora J.W."/>
            <person name="Yadav J.S."/>
            <person name="Aerts A."/>
            <person name="Benoit I."/>
            <person name="Boyd A."/>
            <person name="Carlson A."/>
            <person name="Copeland A."/>
            <person name="Coutinho P.M."/>
            <person name="de Vries R.P."/>
            <person name="Ferreira P."/>
            <person name="Findley K."/>
            <person name="Foster B."/>
            <person name="Gaskell J."/>
            <person name="Glotzer D."/>
            <person name="Gorecki P."/>
            <person name="Heitman J."/>
            <person name="Hesse C."/>
            <person name="Hori C."/>
            <person name="Igarashi K."/>
            <person name="Jurgens J.A."/>
            <person name="Kallen N."/>
            <person name="Kersten P."/>
            <person name="Kohler A."/>
            <person name="Kuees U."/>
            <person name="Kumar T.K.A."/>
            <person name="Kuo A."/>
            <person name="LaButti K."/>
            <person name="Larrondo L.F."/>
            <person name="Lindquist E."/>
            <person name="Ling A."/>
            <person name="Lombard V."/>
            <person name="Lucas S."/>
            <person name="Lundell T."/>
            <person name="Martin R."/>
            <person name="McLaughlin D.J."/>
            <person name="Morgenstern I."/>
            <person name="Morin E."/>
            <person name="Murat C."/>
            <person name="Nagy L.G."/>
            <person name="Nolan M."/>
            <person name="Ohm R.A."/>
            <person name="Patyshakuliyeva A."/>
            <person name="Rokas A."/>
            <person name="Ruiz-Duenas F.J."/>
            <person name="Sabat G."/>
            <person name="Salamov A."/>
            <person name="Samejima M."/>
            <person name="Schmutz J."/>
            <person name="Slot J.C."/>
            <person name="St John F."/>
            <person name="Stenlid J."/>
            <person name="Sun H."/>
            <person name="Sun S."/>
            <person name="Syed K."/>
            <person name="Tsang A."/>
            <person name="Wiebenga A."/>
            <person name="Young D."/>
            <person name="Pisabarro A."/>
            <person name="Eastwood D.C."/>
            <person name="Martin F."/>
            <person name="Cullen D."/>
            <person name="Grigoriev I.V."/>
            <person name="Hibbett D.S."/>
        </authorList>
    </citation>
    <scope>NUCLEOTIDE SEQUENCE [LARGE SCALE GENOMIC DNA]</scope>
    <source>
        <strain evidence="5 6">MD-104</strain>
    </source>
</reference>
<keyword evidence="6" id="KW-1185">Reference proteome</keyword>
<dbReference type="SUPFAM" id="SSF54928">
    <property type="entry name" value="RNA-binding domain, RBD"/>
    <property type="match status" value="1"/>
</dbReference>
<feature type="region of interest" description="Disordered" evidence="3">
    <location>
        <begin position="240"/>
        <end position="276"/>
    </location>
</feature>
<feature type="compositionally biased region" description="Low complexity" evidence="3">
    <location>
        <begin position="677"/>
        <end position="696"/>
    </location>
</feature>
<feature type="compositionally biased region" description="Basic and acidic residues" evidence="3">
    <location>
        <begin position="529"/>
        <end position="548"/>
    </location>
</feature>
<keyword evidence="1 2" id="KW-0694">RNA-binding</keyword>
<evidence type="ECO:0000259" key="4">
    <source>
        <dbReference type="PROSITE" id="PS50102"/>
    </source>
</evidence>
<evidence type="ECO:0000256" key="1">
    <source>
        <dbReference type="ARBA" id="ARBA00022884"/>
    </source>
</evidence>
<feature type="compositionally biased region" description="Polar residues" evidence="3">
    <location>
        <begin position="265"/>
        <end position="276"/>
    </location>
</feature>
<proteinExistence type="predicted"/>
<dbReference type="Proteomes" id="UP000218811">
    <property type="component" value="Unassembled WGS sequence"/>
</dbReference>
<evidence type="ECO:0000313" key="6">
    <source>
        <dbReference type="Proteomes" id="UP000218811"/>
    </source>
</evidence>
<feature type="compositionally biased region" description="Low complexity" evidence="3">
    <location>
        <begin position="709"/>
        <end position="732"/>
    </location>
</feature>
<evidence type="ECO:0000256" key="3">
    <source>
        <dbReference type="SAM" id="MobiDB-lite"/>
    </source>
</evidence>
<dbReference type="STRING" id="742152.A0A2H3JFT9"/>
<feature type="compositionally biased region" description="Pro residues" evidence="3">
    <location>
        <begin position="930"/>
        <end position="944"/>
    </location>
</feature>
<feature type="region of interest" description="Disordered" evidence="3">
    <location>
        <begin position="632"/>
        <end position="788"/>
    </location>
</feature>
<feature type="compositionally biased region" description="Polar residues" evidence="3">
    <location>
        <begin position="657"/>
        <end position="671"/>
    </location>
</feature>
<dbReference type="PANTHER" id="PTHR10501">
    <property type="entry name" value="U1 SMALL NUCLEAR RIBONUCLEOPROTEIN A/U2 SMALL NUCLEAR RIBONUCLEOPROTEIN B"/>
    <property type="match status" value="1"/>
</dbReference>